<keyword evidence="3" id="KW-1185">Reference proteome</keyword>
<organism evidence="2 3">
    <name type="scientific">Christiangramia echinicola</name>
    <dbReference type="NCBI Taxonomy" id="279359"/>
    <lineage>
        <taxon>Bacteria</taxon>
        <taxon>Pseudomonadati</taxon>
        <taxon>Bacteroidota</taxon>
        <taxon>Flavobacteriia</taxon>
        <taxon>Flavobacteriales</taxon>
        <taxon>Flavobacteriaceae</taxon>
        <taxon>Christiangramia</taxon>
    </lineage>
</organism>
<dbReference type="RefSeq" id="WP_089660957.1">
    <property type="nucleotide sequence ID" value="NZ_LT629745.1"/>
</dbReference>
<evidence type="ECO:0000256" key="1">
    <source>
        <dbReference type="SAM" id="Phobius"/>
    </source>
</evidence>
<feature type="transmembrane region" description="Helical" evidence="1">
    <location>
        <begin position="28"/>
        <end position="48"/>
    </location>
</feature>
<feature type="transmembrane region" description="Helical" evidence="1">
    <location>
        <begin position="68"/>
        <end position="85"/>
    </location>
</feature>
<feature type="transmembrane region" description="Helical" evidence="1">
    <location>
        <begin position="127"/>
        <end position="146"/>
    </location>
</feature>
<dbReference type="STRING" id="1250231.SAMN04488552_0237"/>
<dbReference type="AlphaFoldDB" id="A0A1H1KV17"/>
<sequence>MQNRIAIIETFKSFLGERKKSIDNRLRYVEILKFFTAAFILLVIIIIIKSLLPFNILSDKLEWNNSAVVIIFSITYLLHGPRYFYESKLLKHLKTLKKEEKEFADNENLNVQLRTTINDLNNHKKNWFIVASVVIIMISSLIHVIIDDFEYWKYLKIPFLLFIILISFDFLKNYNRLSKNIKEFEEQ</sequence>
<reference evidence="2 3" key="1">
    <citation type="submission" date="2016-10" db="EMBL/GenBank/DDBJ databases">
        <authorList>
            <person name="Varghese N."/>
            <person name="Submissions S."/>
        </authorList>
    </citation>
    <scope>NUCLEOTIDE SEQUENCE [LARGE SCALE GENOMIC DNA]</scope>
    <source>
        <strain evidence="2 3">Mar_2010_102</strain>
    </source>
</reference>
<protein>
    <submittedName>
        <fullName evidence="2">Uncharacterized protein</fullName>
    </submittedName>
</protein>
<dbReference type="Proteomes" id="UP000198858">
    <property type="component" value="Chromosome I"/>
</dbReference>
<keyword evidence="1" id="KW-0812">Transmembrane</keyword>
<gene>
    <name evidence="2" type="ORF">SAMN04488552_0237</name>
</gene>
<evidence type="ECO:0000313" key="2">
    <source>
        <dbReference type="EMBL" id="SDR66076.1"/>
    </source>
</evidence>
<keyword evidence="1" id="KW-1133">Transmembrane helix</keyword>
<proteinExistence type="predicted"/>
<name>A0A1H1KV17_9FLAO</name>
<keyword evidence="1" id="KW-0472">Membrane</keyword>
<dbReference type="EMBL" id="LT629745">
    <property type="protein sequence ID" value="SDR66076.1"/>
    <property type="molecule type" value="Genomic_DNA"/>
</dbReference>
<evidence type="ECO:0000313" key="3">
    <source>
        <dbReference type="Proteomes" id="UP000198858"/>
    </source>
</evidence>
<accession>A0A1H1KV17</accession>
<feature type="transmembrane region" description="Helical" evidence="1">
    <location>
        <begin position="152"/>
        <end position="171"/>
    </location>
</feature>